<dbReference type="PANTHER" id="PTHR44167:SF24">
    <property type="entry name" value="SERINE_THREONINE-PROTEIN KINASE CHK2"/>
    <property type="match status" value="1"/>
</dbReference>
<feature type="compositionally biased region" description="Low complexity" evidence="3">
    <location>
        <begin position="792"/>
        <end position="807"/>
    </location>
</feature>
<evidence type="ECO:0000259" key="5">
    <source>
        <dbReference type="PROSITE" id="PS50014"/>
    </source>
</evidence>
<dbReference type="EMBL" id="LK023315">
    <property type="protein sequence ID" value="CDS04539.1"/>
    <property type="molecule type" value="Genomic_DNA"/>
</dbReference>
<dbReference type="OrthoDB" id="4062651at2759"/>
<feature type="region of interest" description="Disordered" evidence="3">
    <location>
        <begin position="670"/>
        <end position="808"/>
    </location>
</feature>
<feature type="region of interest" description="Disordered" evidence="3">
    <location>
        <begin position="63"/>
        <end position="123"/>
    </location>
</feature>
<dbReference type="SUPFAM" id="SSF56112">
    <property type="entry name" value="Protein kinase-like (PK-like)"/>
    <property type="match status" value="1"/>
</dbReference>
<reference evidence="6" key="1">
    <citation type="journal article" date="2014" name="Genome Announc.">
        <title>De novo whole-genome sequence and genome annotation of Lichtheimia ramosa.</title>
        <authorList>
            <person name="Linde J."/>
            <person name="Schwartze V."/>
            <person name="Binder U."/>
            <person name="Lass-Florl C."/>
            <person name="Voigt K."/>
            <person name="Horn F."/>
        </authorList>
    </citation>
    <scope>NUCLEOTIDE SEQUENCE</scope>
    <source>
        <strain evidence="6">JMRC FSU:6197</strain>
    </source>
</reference>
<evidence type="ECO:0000256" key="1">
    <source>
        <dbReference type="ARBA" id="ARBA00023117"/>
    </source>
</evidence>
<evidence type="ECO:0000259" key="4">
    <source>
        <dbReference type="PROSITE" id="PS50011"/>
    </source>
</evidence>
<feature type="domain" description="Bromo" evidence="5">
    <location>
        <begin position="343"/>
        <end position="412"/>
    </location>
</feature>
<dbReference type="CDD" id="cd04369">
    <property type="entry name" value="Bromodomain"/>
    <property type="match status" value="1"/>
</dbReference>
<dbReference type="InterPro" id="IPR001487">
    <property type="entry name" value="Bromodomain"/>
</dbReference>
<dbReference type="InterPro" id="IPR036427">
    <property type="entry name" value="Bromodomain-like_sf"/>
</dbReference>
<dbReference type="SMART" id="SM00297">
    <property type="entry name" value="BROMO"/>
    <property type="match status" value="1"/>
</dbReference>
<proteinExistence type="predicted"/>
<dbReference type="PROSITE" id="PS50011">
    <property type="entry name" value="PROTEIN_KINASE_DOM"/>
    <property type="match status" value="1"/>
</dbReference>
<evidence type="ECO:0008006" key="7">
    <source>
        <dbReference type="Google" id="ProtNLM"/>
    </source>
</evidence>
<sequence length="1193" mass="136201">MEQTQDFAPDLATADSSNSFVHDDLAQEVDKLLNMQQDPLIKQHNDSSDFSFLSDPATTSFPLSTASPFDLQQQQQQAGASSSNTTAATTTTTTTTEDATVSIFADPTSLSRKRPRSPSFCNPLDEPAIARLCNTMDQPDDTSLMLKDDFMTPAVLDNNSIHTQPRIYSPRPSLRLHMRKGQVDPMKHRLDVNGISRLTLAILRRLGVIMTMNELPTVDISQHDENDSQHLLPTKAMEVITTMILGTSGDKDVSQTGSSQISNGDLVAIQRMVIAALRHKGLSINTIFPIQIVSANAIPEPSNTATLPSSLDYIDLSQVRYELSSQVTRLFLRLYRFILNMLLATPDCWPFVQPVPESAVLYHQEVKHPMDLSTVERKAWKGAYTTFSKFEQDILLIWQNAKSFHKNTGTIPKHAEKLDELFKKIVRHLKKQILVNNAQKSATPDKFRFDPLQPLPEETRLSDSLLARLFSCNSTVYTILTIGPYDDRVRLKGLSNEKMLYLQLNGPFFTAVRQMKEDPTGDHVTIPRFFIAKNRTFLEQVSSYGVLAIFHNVSMKRTEPGWYNVQCDMVIAYPASPLYDIDLLSKVTDEHSPRAYIYLRPLRILENMTFHVNQAVERDYFRRLNTTSKIPAISQSVYGNEDVDTKIILRRIAHAALSLRYDMQAEKDVRERMQQIQQQRQHQERERKKGGGSGASTMASSARKTSSLSAKSRKEGAVSSPKKQMSITMFTVPSPAMKRESPIESPAVKRESPIESPVVKRESPIASSPTAKQESPVQQPAAIPSVPESQSPDRPNIISSPIPSDPSLTREIDRDVWRRLFSACRDKGVQVVKITERYKSYSWSVPNTKSITPNSEGFFKQVYFLDDVVVQKFRGMSMYQRVTEVACLMKLRNLPHMAQLREVLYNDEGDVVGLSLERYEETLKQYAHVHSHHRLTAHQKYHIILQMIICMQVIHEAGLAHRDLSEVNFMVSRQEGKLEDGSDKVQVYLIDFGKSVFCRADDVRQWFVDVPRGPDEYKDDVVPESKDELEEWCNNLPWIKAKPDHGYRMYRSIQTLPKTRSHSQVLDWLIEPMAEDMYSIGVMIWKLFSDSEPWRGILDSDLQGLRYAAEDDYRIERALERDVQGPVSRELLLKAIRVHPKDRVTASELRAWFEQEHIRQALLKEWHTYSSETRASRKAKRMYGFEETDRKRR</sequence>
<dbReference type="Pfam" id="PF00439">
    <property type="entry name" value="Bromodomain"/>
    <property type="match status" value="1"/>
</dbReference>
<gene>
    <name evidence="6" type="ORF">LRAMOSA07192</name>
</gene>
<name>A0A077WA92_9FUNG</name>
<feature type="compositionally biased region" description="Basic and acidic residues" evidence="3">
    <location>
        <begin position="737"/>
        <end position="763"/>
    </location>
</feature>
<feature type="compositionally biased region" description="Low complexity" evidence="3">
    <location>
        <begin position="72"/>
        <end position="100"/>
    </location>
</feature>
<keyword evidence="1 2" id="KW-0103">Bromodomain</keyword>
<feature type="compositionally biased region" description="Polar residues" evidence="3">
    <location>
        <begin position="721"/>
        <end position="731"/>
    </location>
</feature>
<dbReference type="GO" id="GO:0004672">
    <property type="term" value="F:protein kinase activity"/>
    <property type="evidence" value="ECO:0007669"/>
    <property type="project" value="InterPro"/>
</dbReference>
<organism evidence="6">
    <name type="scientific">Lichtheimia ramosa</name>
    <dbReference type="NCBI Taxonomy" id="688394"/>
    <lineage>
        <taxon>Eukaryota</taxon>
        <taxon>Fungi</taxon>
        <taxon>Fungi incertae sedis</taxon>
        <taxon>Mucoromycota</taxon>
        <taxon>Mucoromycotina</taxon>
        <taxon>Mucoromycetes</taxon>
        <taxon>Mucorales</taxon>
        <taxon>Lichtheimiaceae</taxon>
        <taxon>Lichtheimia</taxon>
    </lineage>
</organism>
<evidence type="ECO:0000256" key="3">
    <source>
        <dbReference type="SAM" id="MobiDB-lite"/>
    </source>
</evidence>
<dbReference type="Gene3D" id="1.20.920.10">
    <property type="entry name" value="Bromodomain-like"/>
    <property type="match status" value="1"/>
</dbReference>
<dbReference type="PROSITE" id="PS50014">
    <property type="entry name" value="BROMODOMAIN_2"/>
    <property type="match status" value="1"/>
</dbReference>
<dbReference type="GO" id="GO:0006325">
    <property type="term" value="P:chromatin organization"/>
    <property type="evidence" value="ECO:0007669"/>
    <property type="project" value="UniProtKB-ARBA"/>
</dbReference>
<dbReference type="Gene3D" id="1.10.510.10">
    <property type="entry name" value="Transferase(Phosphotransferase) domain 1"/>
    <property type="match status" value="1"/>
</dbReference>
<dbReference type="SUPFAM" id="SSF47370">
    <property type="entry name" value="Bromodomain"/>
    <property type="match status" value="1"/>
</dbReference>
<protein>
    <recommendedName>
        <fullName evidence="7">Protein kinase domain-containing protein</fullName>
    </recommendedName>
</protein>
<dbReference type="SMART" id="SM00220">
    <property type="entry name" value="S_TKc"/>
    <property type="match status" value="1"/>
</dbReference>
<dbReference type="GO" id="GO:0005524">
    <property type="term" value="F:ATP binding"/>
    <property type="evidence" value="ECO:0007669"/>
    <property type="project" value="InterPro"/>
</dbReference>
<dbReference type="AlphaFoldDB" id="A0A077WA92"/>
<dbReference type="PANTHER" id="PTHR44167">
    <property type="entry name" value="OVARIAN-SPECIFIC SERINE/THREONINE-PROTEIN KINASE LOK-RELATED"/>
    <property type="match status" value="1"/>
</dbReference>
<dbReference type="InterPro" id="IPR000719">
    <property type="entry name" value="Prot_kinase_dom"/>
</dbReference>
<evidence type="ECO:0000256" key="2">
    <source>
        <dbReference type="PROSITE-ProRule" id="PRU00035"/>
    </source>
</evidence>
<dbReference type="InterPro" id="IPR011009">
    <property type="entry name" value="Kinase-like_dom_sf"/>
</dbReference>
<feature type="compositionally biased region" description="Polar residues" evidence="3">
    <location>
        <begin position="765"/>
        <end position="778"/>
    </location>
</feature>
<feature type="domain" description="Protein kinase" evidence="4">
    <location>
        <begin position="848"/>
        <end position="1153"/>
    </location>
</feature>
<evidence type="ECO:0000313" key="6">
    <source>
        <dbReference type="EMBL" id="CDS04539.1"/>
    </source>
</evidence>
<accession>A0A077WA92</accession>